<evidence type="ECO:0000256" key="2">
    <source>
        <dbReference type="SAM" id="Phobius"/>
    </source>
</evidence>
<organism evidence="3 4">
    <name type="scientific">Fodinibius halophilus</name>
    <dbReference type="NCBI Taxonomy" id="1736908"/>
    <lineage>
        <taxon>Bacteria</taxon>
        <taxon>Pseudomonadati</taxon>
        <taxon>Balneolota</taxon>
        <taxon>Balneolia</taxon>
        <taxon>Balneolales</taxon>
        <taxon>Balneolaceae</taxon>
        <taxon>Fodinibius</taxon>
    </lineage>
</organism>
<reference evidence="3 4" key="1">
    <citation type="submission" date="2020-02" db="EMBL/GenBank/DDBJ databases">
        <title>Aliifodinibius halophilus 2W32, complete genome.</title>
        <authorList>
            <person name="Li Y."/>
            <person name="Wu S."/>
        </authorList>
    </citation>
    <scope>NUCLEOTIDE SEQUENCE [LARGE SCALE GENOMIC DNA]</scope>
    <source>
        <strain evidence="3 4">2W32</strain>
    </source>
</reference>
<feature type="transmembrane region" description="Helical" evidence="2">
    <location>
        <begin position="6"/>
        <end position="24"/>
    </location>
</feature>
<dbReference type="Proteomes" id="UP000479132">
    <property type="component" value="Unassembled WGS sequence"/>
</dbReference>
<gene>
    <name evidence="3" type="ORF">G3569_03020</name>
</gene>
<dbReference type="RefSeq" id="WP_165265942.1">
    <property type="nucleotide sequence ID" value="NZ_JAALLS010000002.1"/>
</dbReference>
<dbReference type="EMBL" id="JAALLS010000002">
    <property type="protein sequence ID" value="NGP87315.1"/>
    <property type="molecule type" value="Genomic_DNA"/>
</dbReference>
<evidence type="ECO:0000313" key="4">
    <source>
        <dbReference type="Proteomes" id="UP000479132"/>
    </source>
</evidence>
<dbReference type="AlphaFoldDB" id="A0A6M1T266"/>
<comment type="caution">
    <text evidence="3">The sequence shown here is derived from an EMBL/GenBank/DDBJ whole genome shotgun (WGS) entry which is preliminary data.</text>
</comment>
<protein>
    <submittedName>
        <fullName evidence="3">Uncharacterized protein</fullName>
    </submittedName>
</protein>
<evidence type="ECO:0000256" key="1">
    <source>
        <dbReference type="SAM" id="MobiDB-lite"/>
    </source>
</evidence>
<keyword evidence="4" id="KW-1185">Reference proteome</keyword>
<sequence>MEGEVFVIILVAIGCTTGIIKSWLNRKNNNSELEHQFDRLAKAFVQHKKDMEQRVENLEAIITEEDGEEEHYSQIEAPEAEESTLTNDLRQGEKTRS</sequence>
<feature type="region of interest" description="Disordered" evidence="1">
    <location>
        <begin position="64"/>
        <end position="97"/>
    </location>
</feature>
<keyword evidence="2" id="KW-0812">Transmembrane</keyword>
<name>A0A6M1T266_9BACT</name>
<proteinExistence type="predicted"/>
<accession>A0A6M1T266</accession>
<keyword evidence="2" id="KW-0472">Membrane</keyword>
<evidence type="ECO:0000313" key="3">
    <source>
        <dbReference type="EMBL" id="NGP87315.1"/>
    </source>
</evidence>
<keyword evidence="2" id="KW-1133">Transmembrane helix</keyword>